<protein>
    <submittedName>
        <fullName evidence="2">10498_t:CDS:1</fullName>
    </submittedName>
</protein>
<reference evidence="2" key="1">
    <citation type="submission" date="2021-06" db="EMBL/GenBank/DDBJ databases">
        <authorList>
            <person name="Kallberg Y."/>
            <person name="Tangrot J."/>
            <person name="Rosling A."/>
        </authorList>
    </citation>
    <scope>NUCLEOTIDE SEQUENCE</scope>
    <source>
        <strain evidence="2">BR232B</strain>
    </source>
</reference>
<dbReference type="AlphaFoldDB" id="A0A9N9BTC1"/>
<feature type="compositionally biased region" description="Polar residues" evidence="1">
    <location>
        <begin position="46"/>
        <end position="74"/>
    </location>
</feature>
<comment type="caution">
    <text evidence="2">The sequence shown here is derived from an EMBL/GenBank/DDBJ whole genome shotgun (WGS) entry which is preliminary data.</text>
</comment>
<gene>
    <name evidence="2" type="ORF">PBRASI_LOCUS6345</name>
</gene>
<accession>A0A9N9BTC1</accession>
<dbReference type="EMBL" id="CAJVPI010000833">
    <property type="protein sequence ID" value="CAG8575693.1"/>
    <property type="molecule type" value="Genomic_DNA"/>
</dbReference>
<feature type="compositionally biased region" description="Basic and acidic residues" evidence="1">
    <location>
        <begin position="77"/>
        <end position="86"/>
    </location>
</feature>
<evidence type="ECO:0000256" key="1">
    <source>
        <dbReference type="SAM" id="MobiDB-lite"/>
    </source>
</evidence>
<organism evidence="2 3">
    <name type="scientific">Paraglomus brasilianum</name>
    <dbReference type="NCBI Taxonomy" id="144538"/>
    <lineage>
        <taxon>Eukaryota</taxon>
        <taxon>Fungi</taxon>
        <taxon>Fungi incertae sedis</taxon>
        <taxon>Mucoromycota</taxon>
        <taxon>Glomeromycotina</taxon>
        <taxon>Glomeromycetes</taxon>
        <taxon>Paraglomerales</taxon>
        <taxon>Paraglomeraceae</taxon>
        <taxon>Paraglomus</taxon>
    </lineage>
</organism>
<name>A0A9N9BTC1_9GLOM</name>
<sequence length="152" mass="17835">MLNEHIQVLARKRRNADDYREGLSTLPTKINQSNQLSTLERIPDQTAESDASCTLSPHQTQIQFNENENASTEMEPSAEKKQNTLHRPRWEKSIKPLIDKYALAVEVKPELVFDDYVQPPSTKIIFKIPFEGEFDFKKHYDMLWVRDIYQQL</sequence>
<feature type="region of interest" description="Disordered" evidence="1">
    <location>
        <begin position="45"/>
        <end position="86"/>
    </location>
</feature>
<evidence type="ECO:0000313" key="2">
    <source>
        <dbReference type="EMBL" id="CAG8575693.1"/>
    </source>
</evidence>
<dbReference type="Proteomes" id="UP000789739">
    <property type="component" value="Unassembled WGS sequence"/>
</dbReference>
<proteinExistence type="predicted"/>
<dbReference type="OrthoDB" id="2443382at2759"/>
<keyword evidence="3" id="KW-1185">Reference proteome</keyword>
<evidence type="ECO:0000313" key="3">
    <source>
        <dbReference type="Proteomes" id="UP000789739"/>
    </source>
</evidence>